<dbReference type="GO" id="GO:0008270">
    <property type="term" value="F:zinc ion binding"/>
    <property type="evidence" value="ECO:0007669"/>
    <property type="project" value="UniProtKB-KW"/>
</dbReference>
<dbReference type="Proteomes" id="UP001233999">
    <property type="component" value="Unassembled WGS sequence"/>
</dbReference>
<dbReference type="PROSITE" id="PS00028">
    <property type="entry name" value="ZINC_FINGER_C2H2_1"/>
    <property type="match status" value="1"/>
</dbReference>
<proteinExistence type="predicted"/>
<dbReference type="AlphaFoldDB" id="A0AAD7ZVI8"/>
<evidence type="ECO:0000313" key="3">
    <source>
        <dbReference type="EMBL" id="KAJ9587690.1"/>
    </source>
</evidence>
<protein>
    <recommendedName>
        <fullName evidence="2">C2H2-type domain-containing protein</fullName>
    </recommendedName>
</protein>
<dbReference type="InterPro" id="IPR036236">
    <property type="entry name" value="Znf_C2H2_sf"/>
</dbReference>
<feature type="domain" description="C2H2-type" evidence="2">
    <location>
        <begin position="111"/>
        <end position="138"/>
    </location>
</feature>
<organism evidence="3 4">
    <name type="scientific">Diploptera punctata</name>
    <name type="common">Pacific beetle cockroach</name>
    <dbReference type="NCBI Taxonomy" id="6984"/>
    <lineage>
        <taxon>Eukaryota</taxon>
        <taxon>Metazoa</taxon>
        <taxon>Ecdysozoa</taxon>
        <taxon>Arthropoda</taxon>
        <taxon>Hexapoda</taxon>
        <taxon>Insecta</taxon>
        <taxon>Pterygota</taxon>
        <taxon>Neoptera</taxon>
        <taxon>Polyneoptera</taxon>
        <taxon>Dictyoptera</taxon>
        <taxon>Blattodea</taxon>
        <taxon>Blaberoidea</taxon>
        <taxon>Blaberidae</taxon>
        <taxon>Diplopterinae</taxon>
        <taxon>Diploptera</taxon>
    </lineage>
</organism>
<name>A0AAD7ZVI8_DIPPU</name>
<keyword evidence="1" id="KW-0862">Zinc</keyword>
<keyword evidence="1" id="KW-0863">Zinc-finger</keyword>
<sequence length="138" mass="15532">LCEVILTLHKLIFFFSSDFYPYHLFCVFLSKSSYTVPDESTLHANIFNNVSQWSYEDAETQPHAVPSTTIGSSHGWGVIIEKNTRVCTMGKLSAQFAMLFSVGFAIMSEGHQCKICGKKFLNQGSLYKHKDVHKGKTT</sequence>
<evidence type="ECO:0000313" key="4">
    <source>
        <dbReference type="Proteomes" id="UP001233999"/>
    </source>
</evidence>
<dbReference type="InterPro" id="IPR013087">
    <property type="entry name" value="Znf_C2H2_type"/>
</dbReference>
<dbReference type="SMART" id="SM00355">
    <property type="entry name" value="ZnF_C2H2"/>
    <property type="match status" value="1"/>
</dbReference>
<feature type="non-terminal residue" evidence="3">
    <location>
        <position position="1"/>
    </location>
</feature>
<feature type="non-terminal residue" evidence="3">
    <location>
        <position position="138"/>
    </location>
</feature>
<dbReference type="Gene3D" id="3.30.160.60">
    <property type="entry name" value="Classic Zinc Finger"/>
    <property type="match status" value="1"/>
</dbReference>
<keyword evidence="4" id="KW-1185">Reference proteome</keyword>
<reference evidence="3" key="2">
    <citation type="submission" date="2023-05" db="EMBL/GenBank/DDBJ databases">
        <authorList>
            <person name="Fouks B."/>
        </authorList>
    </citation>
    <scope>NUCLEOTIDE SEQUENCE</scope>
    <source>
        <strain evidence="3">Stay&amp;Tobe</strain>
        <tissue evidence="3">Testes</tissue>
    </source>
</reference>
<reference evidence="3" key="1">
    <citation type="journal article" date="2023" name="IScience">
        <title>Live-bearing cockroach genome reveals convergent evolutionary mechanisms linked to viviparity in insects and beyond.</title>
        <authorList>
            <person name="Fouks B."/>
            <person name="Harrison M.C."/>
            <person name="Mikhailova A.A."/>
            <person name="Marchal E."/>
            <person name="English S."/>
            <person name="Carruthers M."/>
            <person name="Jennings E.C."/>
            <person name="Chiamaka E.L."/>
            <person name="Frigard R.A."/>
            <person name="Pippel M."/>
            <person name="Attardo G.M."/>
            <person name="Benoit J.B."/>
            <person name="Bornberg-Bauer E."/>
            <person name="Tobe S.S."/>
        </authorList>
    </citation>
    <scope>NUCLEOTIDE SEQUENCE</scope>
    <source>
        <strain evidence="3">Stay&amp;Tobe</strain>
    </source>
</reference>
<dbReference type="SUPFAM" id="SSF57667">
    <property type="entry name" value="beta-beta-alpha zinc fingers"/>
    <property type="match status" value="1"/>
</dbReference>
<dbReference type="PROSITE" id="PS50157">
    <property type="entry name" value="ZINC_FINGER_C2H2_2"/>
    <property type="match status" value="1"/>
</dbReference>
<evidence type="ECO:0000259" key="2">
    <source>
        <dbReference type="PROSITE" id="PS50157"/>
    </source>
</evidence>
<keyword evidence="1" id="KW-0479">Metal-binding</keyword>
<evidence type="ECO:0000256" key="1">
    <source>
        <dbReference type="PROSITE-ProRule" id="PRU00042"/>
    </source>
</evidence>
<accession>A0AAD7ZVI8</accession>
<dbReference type="EMBL" id="JASPKZ010006074">
    <property type="protein sequence ID" value="KAJ9587690.1"/>
    <property type="molecule type" value="Genomic_DNA"/>
</dbReference>
<gene>
    <name evidence="3" type="ORF">L9F63_018870</name>
</gene>
<comment type="caution">
    <text evidence="3">The sequence shown here is derived from an EMBL/GenBank/DDBJ whole genome shotgun (WGS) entry which is preliminary data.</text>
</comment>